<keyword evidence="2" id="KW-1185">Reference proteome</keyword>
<sequence length="263" mass="29696">MGSCVSGLEHLGLVARSSRRISEALGRRKLHCRMCSFLDDVYSYPCGKDSVLQKQMASSYSLNNHRQERIYGLYLSEQAATTITVSSWRRALHFSRVLLTIQCLTAVCQLTIYIGSEFLRSADMWADLSSLGIDLEWMGSCVSGLEHLGLVARSSRRISEALGRRKLHCRMCSFLDDVYSYPCGKDSVLQKQMASSYSLNNHRQERIYGLYLSEQAATTITVSSWRRALHFSRVLLTIQCLTAVCQLTTYIGSEFLRSADVGW</sequence>
<dbReference type="AlphaFoldDB" id="A0A091DWF6"/>
<proteinExistence type="predicted"/>
<name>A0A091DWF6_FUKDA</name>
<organism evidence="1 2">
    <name type="scientific">Fukomys damarensis</name>
    <name type="common">Damaraland mole rat</name>
    <name type="synonym">Cryptomys damarensis</name>
    <dbReference type="NCBI Taxonomy" id="885580"/>
    <lineage>
        <taxon>Eukaryota</taxon>
        <taxon>Metazoa</taxon>
        <taxon>Chordata</taxon>
        <taxon>Craniata</taxon>
        <taxon>Vertebrata</taxon>
        <taxon>Euteleostomi</taxon>
        <taxon>Mammalia</taxon>
        <taxon>Eutheria</taxon>
        <taxon>Euarchontoglires</taxon>
        <taxon>Glires</taxon>
        <taxon>Rodentia</taxon>
        <taxon>Hystricomorpha</taxon>
        <taxon>Bathyergidae</taxon>
        <taxon>Fukomys</taxon>
    </lineage>
</organism>
<gene>
    <name evidence="1" type="ORF">H920_11448</name>
</gene>
<evidence type="ECO:0000313" key="2">
    <source>
        <dbReference type="Proteomes" id="UP000028990"/>
    </source>
</evidence>
<protein>
    <submittedName>
        <fullName evidence="1">Uncharacterized protein</fullName>
    </submittedName>
</protein>
<reference evidence="1 2" key="1">
    <citation type="submission" date="2013-11" db="EMBL/GenBank/DDBJ databases">
        <title>The Damaraland mole rat (Fukomys damarensis) genome and evolution of African mole rats.</title>
        <authorList>
            <person name="Gladyshev V.N."/>
            <person name="Fang X."/>
        </authorList>
    </citation>
    <scope>NUCLEOTIDE SEQUENCE [LARGE SCALE GENOMIC DNA]</scope>
    <source>
        <tissue evidence="1">Liver</tissue>
    </source>
</reference>
<dbReference type="Proteomes" id="UP000028990">
    <property type="component" value="Unassembled WGS sequence"/>
</dbReference>
<accession>A0A091DWF6</accession>
<dbReference type="EMBL" id="KN123011">
    <property type="protein sequence ID" value="KFO27136.1"/>
    <property type="molecule type" value="Genomic_DNA"/>
</dbReference>
<evidence type="ECO:0000313" key="1">
    <source>
        <dbReference type="EMBL" id="KFO27136.1"/>
    </source>
</evidence>